<evidence type="ECO:0000313" key="2">
    <source>
        <dbReference type="Proteomes" id="UP000297422"/>
    </source>
</evidence>
<organism evidence="1 2">
    <name type="scientific">Leptospira stimsonii</name>
    <dbReference type="NCBI Taxonomy" id="2202203"/>
    <lineage>
        <taxon>Bacteria</taxon>
        <taxon>Pseudomonadati</taxon>
        <taxon>Spirochaetota</taxon>
        <taxon>Spirochaetia</taxon>
        <taxon>Leptospirales</taxon>
        <taxon>Leptospiraceae</taxon>
        <taxon>Leptospira</taxon>
    </lineage>
</organism>
<keyword evidence="2" id="KW-1185">Reference proteome</keyword>
<accession>A0ABY2N0H6</accession>
<evidence type="ECO:0000313" key="1">
    <source>
        <dbReference type="EMBL" id="TGM13562.1"/>
    </source>
</evidence>
<evidence type="ECO:0008006" key="3">
    <source>
        <dbReference type="Google" id="ProtNLM"/>
    </source>
</evidence>
<comment type="caution">
    <text evidence="1">The sequence shown here is derived from an EMBL/GenBank/DDBJ whole genome shotgun (WGS) entry which is preliminary data.</text>
</comment>
<gene>
    <name evidence="1" type="ORF">EHQ90_13810</name>
</gene>
<dbReference type="EMBL" id="RQGT01000083">
    <property type="protein sequence ID" value="TGM13562.1"/>
    <property type="molecule type" value="Genomic_DNA"/>
</dbReference>
<reference evidence="2" key="1">
    <citation type="journal article" date="2019" name="PLoS Negl. Trop. Dis.">
        <title>Revisiting the worldwide diversity of Leptospira species in the environment.</title>
        <authorList>
            <person name="Vincent A.T."/>
            <person name="Schiettekatte O."/>
            <person name="Bourhy P."/>
            <person name="Veyrier F.J."/>
            <person name="Picardeau M."/>
        </authorList>
    </citation>
    <scope>NUCLEOTIDE SEQUENCE [LARGE SCALE GENOMIC DNA]</scope>
    <source>
        <strain evidence="2">201702407</strain>
    </source>
</reference>
<protein>
    <recommendedName>
        <fullName evidence="3">Lipoprotein</fullName>
    </recommendedName>
</protein>
<name>A0ABY2N0H6_9LEPT</name>
<dbReference type="RefSeq" id="WP_135685672.1">
    <property type="nucleotide sequence ID" value="NZ_RQEQ01000062.1"/>
</dbReference>
<dbReference type="Proteomes" id="UP000297422">
    <property type="component" value="Unassembled WGS sequence"/>
</dbReference>
<dbReference type="PROSITE" id="PS51257">
    <property type="entry name" value="PROKAR_LIPOPROTEIN"/>
    <property type="match status" value="1"/>
</dbReference>
<sequence>MKLFFNILLSLAWLPFMFSCDLNKEQDSKKERIYQKIDDFNINLLSAPGSERSEFFLRELGKPRFNYPLVQMIKKRIKKTEFECNKIYSYDFYKHQKRSGKSNGVDFKSVALKERLTLTIFFKNDEKQYFYIRHVVYSDKVNDWVKGSLDMGVNTGGAAWPDTGIDLAYYWPFQANCEEMIGKSACEKYANRYRNLTEKKVVP</sequence>
<proteinExistence type="predicted"/>